<evidence type="ECO:0000256" key="2">
    <source>
        <dbReference type="ARBA" id="ARBA00022942"/>
    </source>
</evidence>
<dbReference type="InterPro" id="IPR000426">
    <property type="entry name" value="Proteasome_asu_N"/>
</dbReference>
<dbReference type="PROSITE" id="PS51475">
    <property type="entry name" value="PROTEASOME_ALPHA_2"/>
    <property type="match status" value="1"/>
</dbReference>
<dbReference type="InterPro" id="IPR029055">
    <property type="entry name" value="Ntn_hydrolases_N"/>
</dbReference>
<feature type="domain" description="Proteasome alpha-type subunits" evidence="6">
    <location>
        <begin position="8"/>
        <end position="30"/>
    </location>
</feature>
<evidence type="ECO:0000313" key="7">
    <source>
        <dbReference type="EMBL" id="GBG26463.1"/>
    </source>
</evidence>
<dbReference type="AlphaFoldDB" id="A0A2R5GCZ0"/>
<comment type="subunit">
    <text evidence="5">The 26S proteasome consists of a 20S proteasome core and two 19S regulatory subunits.</text>
</comment>
<proteinExistence type="inferred from homology"/>
<dbReference type="InterPro" id="IPR050115">
    <property type="entry name" value="Proteasome_alpha"/>
</dbReference>
<dbReference type="GO" id="GO:0005634">
    <property type="term" value="C:nucleus"/>
    <property type="evidence" value="ECO:0007669"/>
    <property type="project" value="UniProtKB-SubCell"/>
</dbReference>
<keyword evidence="2 4" id="KW-0647">Proteasome</keyword>
<reference evidence="7 8" key="1">
    <citation type="submission" date="2017-12" db="EMBL/GenBank/DDBJ databases">
        <title>Sequencing, de novo assembly and annotation of complete genome of a new Thraustochytrid species, strain FCC1311.</title>
        <authorList>
            <person name="Sedici K."/>
            <person name="Godart F."/>
            <person name="Aiese Cigliano R."/>
            <person name="Sanseverino W."/>
            <person name="Barakat M."/>
            <person name="Ortet P."/>
            <person name="Marechal E."/>
            <person name="Cagnac O."/>
            <person name="Amato A."/>
        </authorList>
    </citation>
    <scope>NUCLEOTIDE SEQUENCE [LARGE SCALE GENOMIC DNA]</scope>
</reference>
<dbReference type="SMART" id="SM00948">
    <property type="entry name" value="Proteasome_A_N"/>
    <property type="match status" value="1"/>
</dbReference>
<protein>
    <recommendedName>
        <fullName evidence="5">Proteasome subunit alpha type</fullName>
    </recommendedName>
</protein>
<evidence type="ECO:0000256" key="5">
    <source>
        <dbReference type="RuleBase" id="RU000551"/>
    </source>
</evidence>
<evidence type="ECO:0000313" key="8">
    <source>
        <dbReference type="Proteomes" id="UP000241890"/>
    </source>
</evidence>
<evidence type="ECO:0000259" key="6">
    <source>
        <dbReference type="PROSITE" id="PS00388"/>
    </source>
</evidence>
<dbReference type="PROSITE" id="PS00388">
    <property type="entry name" value="PROTEASOME_ALPHA_1"/>
    <property type="match status" value="1"/>
</dbReference>
<evidence type="ECO:0000256" key="1">
    <source>
        <dbReference type="ARBA" id="ARBA00022490"/>
    </source>
</evidence>
<dbReference type="PANTHER" id="PTHR11599">
    <property type="entry name" value="PROTEASOME SUBUNIT ALPHA/BETA"/>
    <property type="match status" value="1"/>
</dbReference>
<sequence>MFATRTEYDRGVNTFSPDGRLFQIEYSLQAVNMGSTSLGVCTKEGVVLAVEKKLTSPLVEADSVEKIMEIDQHMGAAMSGLVADARTLVEKARMEAQNHLFTYNHPIRVQSTAQAISDVAIGFGKGDDVPSRPFGVALLLAGCDERGPQLFYTDPSGSFSKWEAKAIGSGAQGATNALQEEYNSGMSLDDGLELCLKILKQVMEEKIETKNVEVAVVTKEEGFKVIDEEQLSELIARVLVSSTNI</sequence>
<dbReference type="Gene3D" id="3.60.20.10">
    <property type="entry name" value="Glutamine Phosphoribosylpyrophosphate, subunit 1, domain 1"/>
    <property type="match status" value="1"/>
</dbReference>
<dbReference type="GO" id="GO:0043161">
    <property type="term" value="P:proteasome-mediated ubiquitin-dependent protein catabolic process"/>
    <property type="evidence" value="ECO:0007669"/>
    <property type="project" value="InterPro"/>
</dbReference>
<dbReference type="GO" id="GO:0005737">
    <property type="term" value="C:cytoplasm"/>
    <property type="evidence" value="ECO:0007669"/>
    <property type="project" value="UniProtKB-SubCell"/>
</dbReference>
<keyword evidence="1 5" id="KW-0963">Cytoplasm</keyword>
<dbReference type="InterPro" id="IPR033812">
    <property type="entry name" value="Proteasome_alpha_type_5"/>
</dbReference>
<dbReference type="OrthoDB" id="431557at2759"/>
<dbReference type="Proteomes" id="UP000241890">
    <property type="component" value="Unassembled WGS sequence"/>
</dbReference>
<dbReference type="FunFam" id="3.60.20.10:FF:000054">
    <property type="entry name" value="Proteasome subunit alpha type"/>
    <property type="match status" value="1"/>
</dbReference>
<dbReference type="CDD" id="cd03753">
    <property type="entry name" value="proteasome_alpha_type_5"/>
    <property type="match status" value="1"/>
</dbReference>
<evidence type="ECO:0000256" key="4">
    <source>
        <dbReference type="PROSITE-ProRule" id="PRU00808"/>
    </source>
</evidence>
<keyword evidence="3 5" id="KW-0539">Nucleus</keyword>
<dbReference type="InterPro" id="IPR023332">
    <property type="entry name" value="Proteasome_alpha-type"/>
</dbReference>
<dbReference type="Pfam" id="PF00227">
    <property type="entry name" value="Proteasome"/>
    <property type="match status" value="1"/>
</dbReference>
<dbReference type="NCBIfam" id="NF003075">
    <property type="entry name" value="PRK03996.1"/>
    <property type="match status" value="1"/>
</dbReference>
<comment type="subcellular location">
    <subcellularLocation>
        <location evidence="5">Cytoplasm</location>
    </subcellularLocation>
    <subcellularLocation>
        <location evidence="5">Nucleus</location>
    </subcellularLocation>
</comment>
<dbReference type="Pfam" id="PF10584">
    <property type="entry name" value="Proteasome_A_N"/>
    <property type="match status" value="1"/>
</dbReference>
<comment type="similarity">
    <text evidence="4 5">Belongs to the peptidase T1A family.</text>
</comment>
<dbReference type="SUPFAM" id="SSF56235">
    <property type="entry name" value="N-terminal nucleophile aminohydrolases (Ntn hydrolases)"/>
    <property type="match status" value="1"/>
</dbReference>
<keyword evidence="8" id="KW-1185">Reference proteome</keyword>
<name>A0A2R5GCZ0_9STRA</name>
<gene>
    <name evidence="7" type="ORF">FCC1311_026842</name>
</gene>
<comment type="caution">
    <text evidence="7">The sequence shown here is derived from an EMBL/GenBank/DDBJ whole genome shotgun (WGS) entry which is preliminary data.</text>
</comment>
<dbReference type="InterPro" id="IPR001353">
    <property type="entry name" value="Proteasome_sua/b"/>
</dbReference>
<accession>A0A2R5GCZ0</accession>
<dbReference type="GO" id="GO:0019773">
    <property type="term" value="C:proteasome core complex, alpha-subunit complex"/>
    <property type="evidence" value="ECO:0007669"/>
    <property type="project" value="UniProtKB-UniRule"/>
</dbReference>
<evidence type="ECO:0000256" key="3">
    <source>
        <dbReference type="ARBA" id="ARBA00023242"/>
    </source>
</evidence>
<dbReference type="InParanoid" id="A0A2R5GCZ0"/>
<organism evidence="7 8">
    <name type="scientific">Hondaea fermentalgiana</name>
    <dbReference type="NCBI Taxonomy" id="2315210"/>
    <lineage>
        <taxon>Eukaryota</taxon>
        <taxon>Sar</taxon>
        <taxon>Stramenopiles</taxon>
        <taxon>Bigyra</taxon>
        <taxon>Labyrinthulomycetes</taxon>
        <taxon>Thraustochytrida</taxon>
        <taxon>Thraustochytriidae</taxon>
        <taxon>Hondaea</taxon>
    </lineage>
</organism>
<dbReference type="EMBL" id="BEYU01000021">
    <property type="protein sequence ID" value="GBG26463.1"/>
    <property type="molecule type" value="Genomic_DNA"/>
</dbReference>
<dbReference type="FunCoup" id="A0A2R5GCZ0">
    <property type="interactions" value="483"/>
</dbReference>